<comment type="caution">
    <text evidence="4">The sequence shown here is derived from an EMBL/GenBank/DDBJ whole genome shotgun (WGS) entry which is preliminary data.</text>
</comment>
<dbReference type="InterPro" id="IPR020635">
    <property type="entry name" value="Tyr_kinase_cat_dom"/>
</dbReference>
<evidence type="ECO:0000313" key="5">
    <source>
        <dbReference type="Proteomes" id="UP001465755"/>
    </source>
</evidence>
<feature type="domain" description="Protein kinase" evidence="3">
    <location>
        <begin position="9"/>
        <end position="274"/>
    </location>
</feature>
<keyword evidence="2" id="KW-0067">ATP-binding</keyword>
<dbReference type="GO" id="GO:0004713">
    <property type="term" value="F:protein tyrosine kinase activity"/>
    <property type="evidence" value="ECO:0007669"/>
    <property type="project" value="InterPro"/>
</dbReference>
<dbReference type="PANTHER" id="PTHR24346">
    <property type="entry name" value="MAP/MICROTUBULE AFFINITY-REGULATING KINASE"/>
    <property type="match status" value="1"/>
</dbReference>
<dbReference type="InterPro" id="IPR000719">
    <property type="entry name" value="Prot_kinase_dom"/>
</dbReference>
<dbReference type="PANTHER" id="PTHR24346:SF92">
    <property type="entry name" value="SNF1-RELATED PROTEIN KINASE 2.6"/>
    <property type="match status" value="1"/>
</dbReference>
<accession>A0AAW1NQB2</accession>
<evidence type="ECO:0000313" key="4">
    <source>
        <dbReference type="EMBL" id="KAK9790145.1"/>
    </source>
</evidence>
<name>A0AAW1NQB2_9CHLO</name>
<dbReference type="Gene3D" id="1.10.510.10">
    <property type="entry name" value="Transferase(Phosphotransferase) domain 1"/>
    <property type="match status" value="1"/>
</dbReference>
<evidence type="ECO:0000256" key="1">
    <source>
        <dbReference type="ARBA" id="ARBA00022741"/>
    </source>
</evidence>
<dbReference type="GO" id="GO:0004674">
    <property type="term" value="F:protein serine/threonine kinase activity"/>
    <property type="evidence" value="ECO:0007669"/>
    <property type="project" value="TreeGrafter"/>
</dbReference>
<dbReference type="EMBL" id="JALJOQ010000196">
    <property type="protein sequence ID" value="KAK9790145.1"/>
    <property type="molecule type" value="Genomic_DNA"/>
</dbReference>
<dbReference type="CDD" id="cd14003">
    <property type="entry name" value="STKc_AMPK-like"/>
    <property type="match status" value="1"/>
</dbReference>
<proteinExistence type="predicted"/>
<evidence type="ECO:0000259" key="3">
    <source>
        <dbReference type="PROSITE" id="PS50011"/>
    </source>
</evidence>
<dbReference type="SUPFAM" id="SSF56112">
    <property type="entry name" value="Protein kinase-like (PK-like)"/>
    <property type="match status" value="1"/>
</dbReference>
<dbReference type="PROSITE" id="PS00109">
    <property type="entry name" value="PROTEIN_KINASE_TYR"/>
    <property type="match status" value="1"/>
</dbReference>
<sequence>MPSYGKDAYVLVGQLGTGRNGTMKLMRNKKTKELVAAKWVPRTVGGGLSKNTEREIVNHRKLLHPNIIRFREVYMTDEHLVIVMEYASNGQLLERIDTSGKLDEPLARKLYQQLMDGMNYSHKQDIYHRDLRMENLLLDGSFFEPVLKISDFSYSKNAVLDSQPKTNVGTPAYTPPELLLAVRNEGAAYDGAAIDVWSSGIILYYMLAGHLPFTDPAVPNALSRKMMQRIVNVQYEYPADHELSPEAQDLIKHIFVAEPAQRIQVDDILKHPWLSGIPLPTRDDLEVAPQTEDDIRDIVERARQRRLAKRTSLHKIQSGIQTQSEE</sequence>
<dbReference type="GO" id="GO:0005524">
    <property type="term" value="F:ATP binding"/>
    <property type="evidence" value="ECO:0007669"/>
    <property type="project" value="UniProtKB-KW"/>
</dbReference>
<dbReference type="GO" id="GO:0035556">
    <property type="term" value="P:intracellular signal transduction"/>
    <property type="evidence" value="ECO:0007669"/>
    <property type="project" value="TreeGrafter"/>
</dbReference>
<dbReference type="InterPro" id="IPR008266">
    <property type="entry name" value="Tyr_kinase_AS"/>
</dbReference>
<dbReference type="Pfam" id="PF00069">
    <property type="entry name" value="Pkinase"/>
    <property type="match status" value="1"/>
</dbReference>
<dbReference type="PROSITE" id="PS50011">
    <property type="entry name" value="PROTEIN_KINASE_DOM"/>
    <property type="match status" value="1"/>
</dbReference>
<protein>
    <recommendedName>
        <fullName evidence="3">Protein kinase domain-containing protein</fullName>
    </recommendedName>
</protein>
<dbReference type="InterPro" id="IPR011009">
    <property type="entry name" value="Kinase-like_dom_sf"/>
</dbReference>
<reference evidence="4 5" key="1">
    <citation type="journal article" date="2024" name="Nat. Commun.">
        <title>Phylogenomics reveals the evolutionary origins of lichenization in chlorophyte algae.</title>
        <authorList>
            <person name="Puginier C."/>
            <person name="Libourel C."/>
            <person name="Otte J."/>
            <person name="Skaloud P."/>
            <person name="Haon M."/>
            <person name="Grisel S."/>
            <person name="Petersen M."/>
            <person name="Berrin J.G."/>
            <person name="Delaux P.M."/>
            <person name="Dal Grande F."/>
            <person name="Keller J."/>
        </authorList>
    </citation>
    <scope>NUCLEOTIDE SEQUENCE [LARGE SCALE GENOMIC DNA]</scope>
    <source>
        <strain evidence="4 5">SAG 2036</strain>
    </source>
</reference>
<dbReference type="AlphaFoldDB" id="A0AAW1NQB2"/>
<keyword evidence="1" id="KW-0547">Nucleotide-binding</keyword>
<gene>
    <name evidence="4" type="ORF">WJX73_008499</name>
</gene>
<dbReference type="FunFam" id="1.10.510.10:FF:000571">
    <property type="entry name" value="Maternal embryonic leucine zipper kinase"/>
    <property type="match status" value="1"/>
</dbReference>
<dbReference type="Proteomes" id="UP001465755">
    <property type="component" value="Unassembled WGS sequence"/>
</dbReference>
<dbReference type="SMART" id="SM00219">
    <property type="entry name" value="TyrKc"/>
    <property type="match status" value="1"/>
</dbReference>
<evidence type="ECO:0000256" key="2">
    <source>
        <dbReference type="ARBA" id="ARBA00022840"/>
    </source>
</evidence>
<organism evidence="4 5">
    <name type="scientific">Symbiochloris irregularis</name>
    <dbReference type="NCBI Taxonomy" id="706552"/>
    <lineage>
        <taxon>Eukaryota</taxon>
        <taxon>Viridiplantae</taxon>
        <taxon>Chlorophyta</taxon>
        <taxon>core chlorophytes</taxon>
        <taxon>Trebouxiophyceae</taxon>
        <taxon>Trebouxiales</taxon>
        <taxon>Trebouxiaceae</taxon>
        <taxon>Symbiochloris</taxon>
    </lineage>
</organism>
<dbReference type="GO" id="GO:0005737">
    <property type="term" value="C:cytoplasm"/>
    <property type="evidence" value="ECO:0007669"/>
    <property type="project" value="TreeGrafter"/>
</dbReference>
<keyword evidence="5" id="KW-1185">Reference proteome</keyword>